<dbReference type="Gene3D" id="2.10.310.10">
    <property type="entry name" value="Serpins superfamily"/>
    <property type="match status" value="1"/>
</dbReference>
<dbReference type="Pfam" id="PF00079">
    <property type="entry name" value="Serpin"/>
    <property type="match status" value="1"/>
</dbReference>
<evidence type="ECO:0000259" key="9">
    <source>
        <dbReference type="SMART" id="SM00093"/>
    </source>
</evidence>
<dbReference type="InterPro" id="IPR023796">
    <property type="entry name" value="Serpin_dom"/>
</dbReference>
<comment type="similarity">
    <text evidence="1 6">Belongs to the serpin family.</text>
</comment>
<organism evidence="10 11">
    <name type="scientific">Chelonoidis abingdonii</name>
    <name type="common">Abingdon island giant tortoise</name>
    <name type="synonym">Testudo abingdonii</name>
    <dbReference type="NCBI Taxonomy" id="106734"/>
    <lineage>
        <taxon>Eukaryota</taxon>
        <taxon>Metazoa</taxon>
        <taxon>Chordata</taxon>
        <taxon>Craniata</taxon>
        <taxon>Vertebrata</taxon>
        <taxon>Euteleostomi</taxon>
        <taxon>Archelosauria</taxon>
        <taxon>Testudinata</taxon>
        <taxon>Testudines</taxon>
        <taxon>Cryptodira</taxon>
        <taxon>Durocryptodira</taxon>
        <taxon>Testudinoidea</taxon>
        <taxon>Testudinidae</taxon>
        <taxon>Chelonoidis</taxon>
    </lineage>
</organism>
<dbReference type="PANTHER" id="PTHR11461:SF165">
    <property type="entry name" value="ALPHA-1-ANTITRYPSIN"/>
    <property type="match status" value="1"/>
</dbReference>
<feature type="chain" id="PRO_5034050145" description="Serpin domain-containing protein" evidence="8">
    <location>
        <begin position="21"/>
        <end position="433"/>
    </location>
</feature>
<name>A0A8C0J1L6_CHEAB</name>
<evidence type="ECO:0000256" key="7">
    <source>
        <dbReference type="SAM" id="MobiDB-lite"/>
    </source>
</evidence>
<dbReference type="PROSITE" id="PS00284">
    <property type="entry name" value="SERPIN"/>
    <property type="match status" value="1"/>
</dbReference>
<dbReference type="Gene3D" id="3.30.497.10">
    <property type="entry name" value="Antithrombin, subunit I, domain 2"/>
    <property type="match status" value="1"/>
</dbReference>
<evidence type="ECO:0000313" key="11">
    <source>
        <dbReference type="Proteomes" id="UP000694404"/>
    </source>
</evidence>
<sequence length="433" mass="48805">MKPTLFLCLLLVGLLAVVRCRHDPDHHDDYDDTKPQEHHPNVKGNPKSKTPACSKIAPSNADFAFAFYKQVTSDAVKNIFFSPLSISTALSMVALGAKSTTLTQILEGLAFNLTEIEEKEIHEGFRDLIHWLNRPDSEVQLNLGNALFVDENLILLQKFSEDIKSLYEAEAFHSNFQNSPEAEKQINDYIEKKTHGKIANLVQGLDPFTLMVLVNYVYFKAYWEHPFSDLLTHEADFFVDGKTTVKVNMMTRDGDYNTHYDKELSCQLVEIPYNGNATALFILPDEGKMKQVEDALLKETVYSTVLSECNILSSSCIAFNRRIELYIPKFSISGSYDVKEICKRLGMIDVFEDHADLSGITENSKLKVSKAVHKALLNVHENGTEAVAVTVIEMVPTSLPPVIQFNKPFLIMIFDRSTDSLLFLGKIVNPTEK</sequence>
<keyword evidence="3 8" id="KW-0732">Signal</keyword>
<evidence type="ECO:0000256" key="3">
    <source>
        <dbReference type="ARBA" id="ARBA00022729"/>
    </source>
</evidence>
<dbReference type="InterPro" id="IPR000215">
    <property type="entry name" value="Serpin_fam"/>
</dbReference>
<dbReference type="SMART" id="SM00093">
    <property type="entry name" value="SERPIN"/>
    <property type="match status" value="1"/>
</dbReference>
<feature type="compositionally biased region" description="Basic and acidic residues" evidence="7">
    <location>
        <begin position="28"/>
        <end position="40"/>
    </location>
</feature>
<dbReference type="GO" id="GO:0005615">
    <property type="term" value="C:extracellular space"/>
    <property type="evidence" value="ECO:0007669"/>
    <property type="project" value="InterPro"/>
</dbReference>
<reference evidence="10" key="2">
    <citation type="submission" date="2025-09" db="UniProtKB">
        <authorList>
            <consortium name="Ensembl"/>
        </authorList>
    </citation>
    <scope>IDENTIFICATION</scope>
</reference>
<dbReference type="GeneTree" id="ENSGT00940000164389"/>
<dbReference type="PANTHER" id="PTHR11461">
    <property type="entry name" value="SERINE PROTEASE INHIBITOR, SERPIN"/>
    <property type="match status" value="1"/>
</dbReference>
<dbReference type="FunFam" id="2.10.310.10:FF:000001">
    <property type="entry name" value="Serpin family A member 1"/>
    <property type="match status" value="1"/>
</dbReference>
<feature type="region of interest" description="Disordered" evidence="7">
    <location>
        <begin position="28"/>
        <end position="51"/>
    </location>
</feature>
<evidence type="ECO:0000256" key="1">
    <source>
        <dbReference type="ARBA" id="ARBA00009500"/>
    </source>
</evidence>
<proteinExistence type="inferred from homology"/>
<keyword evidence="4" id="KW-0722">Serine protease inhibitor</keyword>
<evidence type="ECO:0000256" key="2">
    <source>
        <dbReference type="ARBA" id="ARBA00022690"/>
    </source>
</evidence>
<dbReference type="InterPro" id="IPR023795">
    <property type="entry name" value="Serpin_CS"/>
</dbReference>
<dbReference type="CDD" id="cd19548">
    <property type="entry name" value="serpinA_A1AT-like"/>
    <property type="match status" value="1"/>
</dbReference>
<dbReference type="SUPFAM" id="SSF56574">
    <property type="entry name" value="Serpins"/>
    <property type="match status" value="1"/>
</dbReference>
<dbReference type="InterPro" id="IPR042185">
    <property type="entry name" value="Serpin_sf_2"/>
</dbReference>
<dbReference type="FunFam" id="2.30.39.10:FF:000003">
    <property type="entry name" value="alpha-1-antitrypsin isoform X1"/>
    <property type="match status" value="1"/>
</dbReference>
<dbReference type="GO" id="GO:0004867">
    <property type="term" value="F:serine-type endopeptidase inhibitor activity"/>
    <property type="evidence" value="ECO:0007669"/>
    <property type="project" value="UniProtKB-KW"/>
</dbReference>
<accession>A0A8C0J1L6</accession>
<evidence type="ECO:0000313" key="10">
    <source>
        <dbReference type="Ensembl" id="ENSCABP00000025651.1"/>
    </source>
</evidence>
<keyword evidence="11" id="KW-1185">Reference proteome</keyword>
<evidence type="ECO:0000256" key="8">
    <source>
        <dbReference type="SAM" id="SignalP"/>
    </source>
</evidence>
<dbReference type="FunFam" id="3.30.497.10:FF:000001">
    <property type="entry name" value="Serine protease inhibitor"/>
    <property type="match status" value="1"/>
</dbReference>
<feature type="domain" description="Serpin" evidence="9">
    <location>
        <begin position="65"/>
        <end position="430"/>
    </location>
</feature>
<keyword evidence="5" id="KW-0325">Glycoprotein</keyword>
<keyword evidence="2" id="KW-0646">Protease inhibitor</keyword>
<protein>
    <recommendedName>
        <fullName evidence="9">Serpin domain-containing protein</fullName>
    </recommendedName>
</protein>
<evidence type="ECO:0000256" key="4">
    <source>
        <dbReference type="ARBA" id="ARBA00022900"/>
    </source>
</evidence>
<dbReference type="InterPro" id="IPR036186">
    <property type="entry name" value="Serpin_sf"/>
</dbReference>
<reference evidence="10" key="1">
    <citation type="submission" date="2025-08" db="UniProtKB">
        <authorList>
            <consortium name="Ensembl"/>
        </authorList>
    </citation>
    <scope>IDENTIFICATION</scope>
</reference>
<dbReference type="InterPro" id="IPR042178">
    <property type="entry name" value="Serpin_sf_1"/>
</dbReference>
<dbReference type="Gene3D" id="2.30.39.10">
    <property type="entry name" value="Alpha-1-antitrypsin, domain 1"/>
    <property type="match status" value="1"/>
</dbReference>
<evidence type="ECO:0000256" key="6">
    <source>
        <dbReference type="RuleBase" id="RU000411"/>
    </source>
</evidence>
<dbReference type="AlphaFoldDB" id="A0A8C0J1L6"/>
<evidence type="ECO:0000256" key="5">
    <source>
        <dbReference type="ARBA" id="ARBA00023180"/>
    </source>
</evidence>
<dbReference type="Ensembl" id="ENSCABT00000028106.1">
    <property type="protein sequence ID" value="ENSCABP00000025651.1"/>
    <property type="gene ID" value="ENSCABG00000018758.1"/>
</dbReference>
<feature type="signal peptide" evidence="8">
    <location>
        <begin position="1"/>
        <end position="20"/>
    </location>
</feature>
<dbReference type="Proteomes" id="UP000694404">
    <property type="component" value="Unplaced"/>
</dbReference>